<keyword evidence="1" id="KW-0547">Nucleotide-binding</keyword>
<dbReference type="Proteomes" id="UP000264062">
    <property type="component" value="Unassembled WGS sequence"/>
</dbReference>
<keyword evidence="2" id="KW-0067">ATP-binding</keyword>
<comment type="caution">
    <text evidence="5">The sequence shown here is derived from an EMBL/GenBank/DDBJ whole genome shotgun (WGS) entry which is preliminary data.</text>
</comment>
<name>A0A350H8V9_UNCW3</name>
<dbReference type="PROSITE" id="PS50125">
    <property type="entry name" value="GUANYLATE_CYCLASE_2"/>
    <property type="match status" value="2"/>
</dbReference>
<dbReference type="Pfam" id="PF00211">
    <property type="entry name" value="Guanylate_cyc"/>
    <property type="match status" value="1"/>
</dbReference>
<dbReference type="GO" id="GO:0005737">
    <property type="term" value="C:cytoplasm"/>
    <property type="evidence" value="ECO:0007669"/>
    <property type="project" value="TreeGrafter"/>
</dbReference>
<accession>A0A350H8V9</accession>
<dbReference type="CDD" id="cd07302">
    <property type="entry name" value="CHD"/>
    <property type="match status" value="1"/>
</dbReference>
<protein>
    <recommendedName>
        <fullName evidence="4">Guanylate cyclase domain-containing protein</fullName>
    </recommendedName>
</protein>
<dbReference type="SUPFAM" id="SSF52540">
    <property type="entry name" value="P-loop containing nucleoside triphosphate hydrolases"/>
    <property type="match status" value="1"/>
</dbReference>
<dbReference type="GO" id="GO:0009190">
    <property type="term" value="P:cyclic nucleotide biosynthetic process"/>
    <property type="evidence" value="ECO:0007669"/>
    <property type="project" value="InterPro"/>
</dbReference>
<gene>
    <name evidence="5" type="ORF">DCW38_02200</name>
</gene>
<dbReference type="PANTHER" id="PTHR16305">
    <property type="entry name" value="TESTICULAR SOLUBLE ADENYLYL CYCLASE"/>
    <property type="match status" value="1"/>
</dbReference>
<dbReference type="GO" id="GO:0004016">
    <property type="term" value="F:adenylate cyclase activity"/>
    <property type="evidence" value="ECO:0007669"/>
    <property type="project" value="TreeGrafter"/>
</dbReference>
<dbReference type="InterPro" id="IPR049945">
    <property type="entry name" value="AAA_22"/>
</dbReference>
<feature type="coiled-coil region" evidence="3">
    <location>
        <begin position="854"/>
        <end position="881"/>
    </location>
</feature>
<evidence type="ECO:0000256" key="2">
    <source>
        <dbReference type="ARBA" id="ARBA00022840"/>
    </source>
</evidence>
<organism evidence="5 6">
    <name type="scientific">candidate division WOR-3 bacterium</name>
    <dbReference type="NCBI Taxonomy" id="2052148"/>
    <lineage>
        <taxon>Bacteria</taxon>
        <taxon>Bacteria division WOR-3</taxon>
    </lineage>
</organism>
<evidence type="ECO:0000313" key="6">
    <source>
        <dbReference type="Proteomes" id="UP000264062"/>
    </source>
</evidence>
<dbReference type="InterPro" id="IPR001054">
    <property type="entry name" value="A/G_cyclase"/>
</dbReference>
<dbReference type="Pfam" id="PF13401">
    <property type="entry name" value="AAA_22"/>
    <property type="match status" value="1"/>
</dbReference>
<dbReference type="GO" id="GO:0005524">
    <property type="term" value="F:ATP binding"/>
    <property type="evidence" value="ECO:0007669"/>
    <property type="project" value="UniProtKB-KW"/>
</dbReference>
<dbReference type="InterPro" id="IPR027417">
    <property type="entry name" value="P-loop_NTPase"/>
</dbReference>
<keyword evidence="3" id="KW-0175">Coiled coil</keyword>
<feature type="domain" description="Guanylate cyclase" evidence="4">
    <location>
        <begin position="4"/>
        <end position="62"/>
    </location>
</feature>
<evidence type="ECO:0000256" key="1">
    <source>
        <dbReference type="ARBA" id="ARBA00022741"/>
    </source>
</evidence>
<evidence type="ECO:0000259" key="4">
    <source>
        <dbReference type="PROSITE" id="PS50125"/>
    </source>
</evidence>
<evidence type="ECO:0000256" key="3">
    <source>
        <dbReference type="SAM" id="Coils"/>
    </source>
</evidence>
<feature type="domain" description="Guanylate cyclase" evidence="4">
    <location>
        <begin position="159"/>
        <end position="274"/>
    </location>
</feature>
<reference evidence="5 6" key="1">
    <citation type="journal article" date="2018" name="Nat. Biotechnol.">
        <title>A standardized bacterial taxonomy based on genome phylogeny substantially revises the tree of life.</title>
        <authorList>
            <person name="Parks D.H."/>
            <person name="Chuvochina M."/>
            <person name="Waite D.W."/>
            <person name="Rinke C."/>
            <person name="Skarshewski A."/>
            <person name="Chaumeil P.A."/>
            <person name="Hugenholtz P."/>
        </authorList>
    </citation>
    <scope>NUCLEOTIDE SEQUENCE [LARGE SCALE GENOMIC DNA]</scope>
    <source>
        <strain evidence="5">UBA9956</strain>
    </source>
</reference>
<dbReference type="SUPFAM" id="SSF55073">
    <property type="entry name" value="Nucleotide cyclase"/>
    <property type="match status" value="2"/>
</dbReference>
<evidence type="ECO:0000313" key="5">
    <source>
        <dbReference type="EMBL" id="HAV91975.1"/>
    </source>
</evidence>
<proteinExistence type="predicted"/>
<dbReference type="GO" id="GO:0035556">
    <property type="term" value="P:intracellular signal transduction"/>
    <property type="evidence" value="ECO:0007669"/>
    <property type="project" value="InterPro"/>
</dbReference>
<sequence>MNGRFFFADISGFTKTTEMFIKKTQYGPEVIRDIVDSIFNRAIEKIYKESGYVVLFAGDGILFYLKDEAIDGVKSEFEESIFEFNKKMSTDLGIKIDQMEDPLYPHTVKTKEREFIYFHPQKSSISYEDIKDKINLDFPKIIREMREKNAFGELREIPAGFINISGEKNPNELKEFFEHLISEADREQIYVNKIEWADKGWMVLVACGLPVSVENAPLKLLRYMNCIIKKAEEDGIKIKAGCTLRKGYAGIIGNQRRWEYTFIGGNINLAARIAVKGREMKVCSDNAFAEALSSAAVFEKIGEFSFKGIEEGIEVFSFLKYSEESKTSLFVGREFETASAKNALAEVSPCLVISGEGGIGKTHFVNSILKYSSVPKMTVSCSPKREPFYIAMKILLNMRIFKKCFDSYESLFLKTAKIQSVKERFKYFISSFDREAIIIIDDSQYIDVESMELLKWVLFEGVKNIKFIFMGRDVSNISFIKSKLSKFSFLELPLKGFSEIGVSDFLLKSTLFKPKTDDVKEMARISDGNPLFLSQIISFMQREDMIESKNGFLNFKSRIKDFPYSLKELILVKFDKFPNQTKSFVETGAVIGEEFTNSVALNSIGSMEENFEDTIMPAVENRILSRKLETVSMFYHSIIKQTIFDRMLKKRIDEICVKVGDEMAKNSDNPFMLLQAGDFYASAGNMKAFDMYISAVNLFRKEKNAVYASHSLNKAFLQNAGIEKQVEAIRLYPDISEQHINKEFLENAYEILTKIQDHLTKNDSFVFESIAYGLLNILRDTAKAKKLMRIYKKKIGEGLGYYMLKARIEQDNESPNEALRTYLTIKKNFKMTPEEEFKYFKAVSSTYFFHTAERKNLASYLKKLEQAAKKIKNEHLLAEYRDFMTSVFLHTNEMKKAEIFAKKNLVYAKKSGKTDLLTSLYNTFAIINSNKFFVTKKRKYEYLSLKYHKKIYEIYRKDMNLSILPLITTNLGMAYLMAGDAEKNFHYLYEGLLYGIEVDHPVEVPYNYILLSLFMYERGAEMAAFNLSDLIISYKHKIDIGSTAYFLKYLQTGERKYHRKGMLISKMYMKRQNTPPLQIYYDLMFEKYYKEGDVNGMKSVVKQAESFEQRVNIRQNVKNKYKQMRLILEIESDTAQINKTGKLVEETKNMRLNSVISIMMLFSFGKFLIRKNINEEGIQKIIEARKLSKKLLFFNYTAEIDEYLVKVGCEGKRFLKQSKKSHDILEKVSILKDLEQFKAFIEK</sequence>
<dbReference type="PANTHER" id="PTHR16305:SF28">
    <property type="entry name" value="GUANYLATE CYCLASE DOMAIN-CONTAINING PROTEIN"/>
    <property type="match status" value="1"/>
</dbReference>
<dbReference type="Gene3D" id="3.30.70.1230">
    <property type="entry name" value="Nucleotide cyclase"/>
    <property type="match status" value="2"/>
</dbReference>
<dbReference type="AlphaFoldDB" id="A0A350H8V9"/>
<dbReference type="EMBL" id="DMZY01000066">
    <property type="protein sequence ID" value="HAV91975.1"/>
    <property type="molecule type" value="Genomic_DNA"/>
</dbReference>
<dbReference type="Gene3D" id="3.40.50.300">
    <property type="entry name" value="P-loop containing nucleotide triphosphate hydrolases"/>
    <property type="match status" value="1"/>
</dbReference>
<dbReference type="InterPro" id="IPR029787">
    <property type="entry name" value="Nucleotide_cyclase"/>
</dbReference>